<gene>
    <name evidence="2" type="ORF">HID58_071887</name>
</gene>
<evidence type="ECO:0000256" key="1">
    <source>
        <dbReference type="SAM" id="MobiDB-lite"/>
    </source>
</evidence>
<name>A0ABQ7Z324_BRANA</name>
<dbReference type="EMBL" id="JAGKQM010000016">
    <property type="protein sequence ID" value="KAH0874525.1"/>
    <property type="molecule type" value="Genomic_DNA"/>
</dbReference>
<accession>A0ABQ7Z324</accession>
<comment type="caution">
    <text evidence="2">The sequence shown here is derived from an EMBL/GenBank/DDBJ whole genome shotgun (WGS) entry which is preliminary data.</text>
</comment>
<proteinExistence type="predicted"/>
<feature type="non-terminal residue" evidence="2">
    <location>
        <position position="1"/>
    </location>
</feature>
<evidence type="ECO:0000313" key="3">
    <source>
        <dbReference type="Proteomes" id="UP000824890"/>
    </source>
</evidence>
<keyword evidence="3" id="KW-1185">Reference proteome</keyword>
<evidence type="ECO:0000313" key="2">
    <source>
        <dbReference type="EMBL" id="KAH0874525.1"/>
    </source>
</evidence>
<feature type="compositionally biased region" description="Polar residues" evidence="1">
    <location>
        <begin position="54"/>
        <end position="63"/>
    </location>
</feature>
<sequence>FFLTAFAGRRRLCYSRRRPKTPSKLIGGPDAADLRAIQSSLLSSQLERPRTSHRSNPCSSTSKQYRDKGFCLDSTTMTLSVCVQEKSRHFTARTCNCIIIVLDAIKPITHKRLIKAINKIDQITLEELEILDKLPHYCLIRNPN</sequence>
<organism evidence="2 3">
    <name type="scientific">Brassica napus</name>
    <name type="common">Rape</name>
    <dbReference type="NCBI Taxonomy" id="3708"/>
    <lineage>
        <taxon>Eukaryota</taxon>
        <taxon>Viridiplantae</taxon>
        <taxon>Streptophyta</taxon>
        <taxon>Embryophyta</taxon>
        <taxon>Tracheophyta</taxon>
        <taxon>Spermatophyta</taxon>
        <taxon>Magnoliopsida</taxon>
        <taxon>eudicotyledons</taxon>
        <taxon>Gunneridae</taxon>
        <taxon>Pentapetalae</taxon>
        <taxon>rosids</taxon>
        <taxon>malvids</taxon>
        <taxon>Brassicales</taxon>
        <taxon>Brassicaceae</taxon>
        <taxon>Brassiceae</taxon>
        <taxon>Brassica</taxon>
    </lineage>
</organism>
<protein>
    <submittedName>
        <fullName evidence="2">Uncharacterized protein</fullName>
    </submittedName>
</protein>
<feature type="region of interest" description="Disordered" evidence="1">
    <location>
        <begin position="44"/>
        <end position="65"/>
    </location>
</feature>
<dbReference type="Proteomes" id="UP000824890">
    <property type="component" value="Unassembled WGS sequence"/>
</dbReference>
<reference evidence="2 3" key="1">
    <citation type="submission" date="2021-05" db="EMBL/GenBank/DDBJ databases">
        <title>Genome Assembly of Synthetic Allotetraploid Brassica napus Reveals Homoeologous Exchanges between Subgenomes.</title>
        <authorList>
            <person name="Davis J.T."/>
        </authorList>
    </citation>
    <scope>NUCLEOTIDE SEQUENCE [LARGE SCALE GENOMIC DNA]</scope>
    <source>
        <strain evidence="3">cv. Da-Ae</strain>
        <tissue evidence="2">Seedling</tissue>
    </source>
</reference>